<dbReference type="InterPro" id="IPR057661">
    <property type="entry name" value="RsdA/BaiN/AoA(So)_Rossmann"/>
</dbReference>
<evidence type="ECO:0000259" key="4">
    <source>
        <dbReference type="Pfam" id="PF03486"/>
    </source>
</evidence>
<keyword evidence="2" id="KW-0285">Flavoprotein</keyword>
<keyword evidence="3" id="KW-0274">FAD</keyword>
<organism evidence="6 7">
    <name type="scientific">Microbacterium mitrae</name>
    <dbReference type="NCBI Taxonomy" id="664640"/>
    <lineage>
        <taxon>Bacteria</taxon>
        <taxon>Bacillati</taxon>
        <taxon>Actinomycetota</taxon>
        <taxon>Actinomycetes</taxon>
        <taxon>Micrococcales</taxon>
        <taxon>Microbacteriaceae</taxon>
        <taxon>Microbacterium</taxon>
    </lineage>
</organism>
<dbReference type="InterPro" id="IPR055178">
    <property type="entry name" value="RsdA/BaiN/AoA(So)-like_dom"/>
</dbReference>
<dbReference type="InterPro" id="IPR004792">
    <property type="entry name" value="BaiN-like"/>
</dbReference>
<evidence type="ECO:0000256" key="2">
    <source>
        <dbReference type="ARBA" id="ARBA00022630"/>
    </source>
</evidence>
<evidence type="ECO:0000256" key="1">
    <source>
        <dbReference type="ARBA" id="ARBA00001974"/>
    </source>
</evidence>
<accession>A0A5C8HMN2</accession>
<dbReference type="SUPFAM" id="SSF160996">
    <property type="entry name" value="HI0933 insert domain-like"/>
    <property type="match status" value="1"/>
</dbReference>
<dbReference type="PRINTS" id="PR00411">
    <property type="entry name" value="PNDRDTASEI"/>
</dbReference>
<proteinExistence type="predicted"/>
<dbReference type="Gene3D" id="3.50.50.60">
    <property type="entry name" value="FAD/NAD(P)-binding domain"/>
    <property type="match status" value="1"/>
</dbReference>
<keyword evidence="7" id="KW-1185">Reference proteome</keyword>
<dbReference type="Gene3D" id="1.10.8.260">
    <property type="entry name" value="HI0933 insert domain-like"/>
    <property type="match status" value="1"/>
</dbReference>
<comment type="caution">
    <text evidence="6">The sequence shown here is derived from an EMBL/GenBank/DDBJ whole genome shotgun (WGS) entry which is preliminary data.</text>
</comment>
<dbReference type="AlphaFoldDB" id="A0A5C8HMN2"/>
<evidence type="ECO:0000259" key="5">
    <source>
        <dbReference type="Pfam" id="PF22780"/>
    </source>
</evidence>
<dbReference type="Gene3D" id="2.40.30.10">
    <property type="entry name" value="Translation factors"/>
    <property type="match status" value="1"/>
</dbReference>
<evidence type="ECO:0000313" key="7">
    <source>
        <dbReference type="Proteomes" id="UP000321196"/>
    </source>
</evidence>
<name>A0A5C8HMN2_9MICO</name>
<dbReference type="Pfam" id="PF22780">
    <property type="entry name" value="HI0933_like_1st"/>
    <property type="match status" value="1"/>
</dbReference>
<reference evidence="6 7" key="1">
    <citation type="submission" date="2019-08" db="EMBL/GenBank/DDBJ databases">
        <authorList>
            <person name="Dong K."/>
        </authorList>
    </citation>
    <scope>NUCLEOTIDE SEQUENCE [LARGE SCALE GENOMIC DNA]</scope>
    <source>
        <strain evidence="6 7">M4-8</strain>
    </source>
</reference>
<feature type="domain" description="RsdA/BaiN/AoA(So)-like insert" evidence="5">
    <location>
        <begin position="203"/>
        <end position="364"/>
    </location>
</feature>
<gene>
    <name evidence="6" type="ORF">FVP60_09975</name>
</gene>
<dbReference type="Pfam" id="PF03486">
    <property type="entry name" value="HI0933_like"/>
    <property type="match status" value="1"/>
</dbReference>
<evidence type="ECO:0000313" key="6">
    <source>
        <dbReference type="EMBL" id="TXK04087.1"/>
    </source>
</evidence>
<dbReference type="EMBL" id="VRSW01000003">
    <property type="protein sequence ID" value="TXK04087.1"/>
    <property type="molecule type" value="Genomic_DNA"/>
</dbReference>
<dbReference type="OrthoDB" id="9773233at2"/>
<comment type="cofactor">
    <cofactor evidence="1">
        <name>FAD</name>
        <dbReference type="ChEBI" id="CHEBI:57692"/>
    </cofactor>
</comment>
<dbReference type="InterPro" id="IPR023166">
    <property type="entry name" value="BaiN-like_dom_sf"/>
</dbReference>
<sequence>MNTFEIDPPTDHYDVLVIGGGPAGMMAAVVAADGGKKVRLLEKNSSLGNKLNISGGGRCNITNAEYDTRTLLAHYGKAANFLYSPFSQFDVSDTFAFFENRRLPLQVEARNRAFPVSQKASDVTAVLSRALKRARVDVVFDCGVTSLNRKDNRIASVSTTRGDFRAESYILATGGLSRPETGSTGAGFGWLRSLGHTVRQPSPGIVPLATKEKWVAQLGGKTVEGRVTFLLDGKRQFKTQGRILFTHFGISGPTILNSAARVGELLESGAVTAEIDLFPQLDEGSCDKELMALLELHKNKALKTVLKEWLPNGVWHVPKMLLPTLDTDMKVHSLRKEDRKKLVKLVKAIPLTISHLMGFDRAVVADGGVDLRDIDTKSMRSKLIDNLFVVGDLLDINRPSGGYSLQICWTTGYVAGRAVAAT</sequence>
<protein>
    <submittedName>
        <fullName evidence="6">Aminoacetone oxidase family FAD-binding enzyme</fullName>
    </submittedName>
</protein>
<dbReference type="SUPFAM" id="SSF51905">
    <property type="entry name" value="FAD/NAD(P)-binding domain"/>
    <property type="match status" value="1"/>
</dbReference>
<evidence type="ECO:0000256" key="3">
    <source>
        <dbReference type="ARBA" id="ARBA00022827"/>
    </source>
</evidence>
<dbReference type="PRINTS" id="PR00368">
    <property type="entry name" value="FADPNR"/>
</dbReference>
<dbReference type="Proteomes" id="UP000321196">
    <property type="component" value="Unassembled WGS sequence"/>
</dbReference>
<dbReference type="InterPro" id="IPR036188">
    <property type="entry name" value="FAD/NAD-bd_sf"/>
</dbReference>
<dbReference type="NCBIfam" id="TIGR00275">
    <property type="entry name" value="aminoacetone oxidase family FAD-binding enzyme"/>
    <property type="match status" value="1"/>
</dbReference>
<dbReference type="PANTHER" id="PTHR42887">
    <property type="entry name" value="OS12G0638800 PROTEIN"/>
    <property type="match status" value="1"/>
</dbReference>
<dbReference type="RefSeq" id="WP_147826143.1">
    <property type="nucleotide sequence ID" value="NZ_BAAARG010000003.1"/>
</dbReference>
<feature type="domain" description="RsdA/BaiN/AoA(So)-like Rossmann fold-like" evidence="4">
    <location>
        <begin position="14"/>
        <end position="417"/>
    </location>
</feature>
<dbReference type="PANTHER" id="PTHR42887:SF2">
    <property type="entry name" value="OS12G0638800 PROTEIN"/>
    <property type="match status" value="1"/>
</dbReference>